<comment type="catalytic activity">
    <reaction evidence="1">
        <text>ATP + protein L-histidine = ADP + protein N-phospho-L-histidine.</text>
        <dbReference type="EC" id="2.7.13.3"/>
    </reaction>
</comment>
<dbReference type="GO" id="GO:0000155">
    <property type="term" value="F:phosphorelay sensor kinase activity"/>
    <property type="evidence" value="ECO:0007669"/>
    <property type="project" value="InterPro"/>
</dbReference>
<dbReference type="STRING" id="283786.SAMN04487990_10293"/>
<dbReference type="EC" id="2.7.13.3" evidence="3"/>
<dbReference type="SMART" id="SM00388">
    <property type="entry name" value="HisKA"/>
    <property type="match status" value="1"/>
</dbReference>
<evidence type="ECO:0000256" key="7">
    <source>
        <dbReference type="ARBA" id="ARBA00022741"/>
    </source>
</evidence>
<feature type="transmembrane region" description="Helical" evidence="11">
    <location>
        <begin position="12"/>
        <end position="33"/>
    </location>
</feature>
<proteinExistence type="predicted"/>
<dbReference type="Gene3D" id="3.30.565.10">
    <property type="entry name" value="Histidine kinase-like ATPase, C-terminal domain"/>
    <property type="match status" value="1"/>
</dbReference>
<dbReference type="RefSeq" id="WP_092131585.1">
    <property type="nucleotide sequence ID" value="NZ_FNQK01000002.1"/>
</dbReference>
<dbReference type="PROSITE" id="PS50885">
    <property type="entry name" value="HAMP"/>
    <property type="match status" value="1"/>
</dbReference>
<dbReference type="PANTHER" id="PTHR44936:SF10">
    <property type="entry name" value="SENSOR PROTEIN RSTB"/>
    <property type="match status" value="1"/>
</dbReference>
<evidence type="ECO:0000256" key="3">
    <source>
        <dbReference type="ARBA" id="ARBA00012438"/>
    </source>
</evidence>
<evidence type="ECO:0000256" key="1">
    <source>
        <dbReference type="ARBA" id="ARBA00000085"/>
    </source>
</evidence>
<accession>A0A1H3VXF5</accession>
<dbReference type="EMBL" id="FNQK01000002">
    <property type="protein sequence ID" value="SDZ79420.1"/>
    <property type="molecule type" value="Genomic_DNA"/>
</dbReference>
<evidence type="ECO:0000256" key="5">
    <source>
        <dbReference type="ARBA" id="ARBA00022553"/>
    </source>
</evidence>
<dbReference type="SUPFAM" id="SSF55874">
    <property type="entry name" value="ATPase domain of HSP90 chaperone/DNA topoisomerase II/histidine kinase"/>
    <property type="match status" value="1"/>
</dbReference>
<evidence type="ECO:0000256" key="6">
    <source>
        <dbReference type="ARBA" id="ARBA00022679"/>
    </source>
</evidence>
<keyword evidence="6" id="KW-0808">Transferase</keyword>
<evidence type="ECO:0000313" key="14">
    <source>
        <dbReference type="EMBL" id="SDZ79420.1"/>
    </source>
</evidence>
<evidence type="ECO:0000259" key="12">
    <source>
        <dbReference type="PROSITE" id="PS50109"/>
    </source>
</evidence>
<reference evidence="14 15" key="1">
    <citation type="submission" date="2016-10" db="EMBL/GenBank/DDBJ databases">
        <authorList>
            <person name="de Groot N.N."/>
        </authorList>
    </citation>
    <scope>NUCLEOTIDE SEQUENCE [LARGE SCALE GENOMIC DNA]</scope>
    <source>
        <strain evidence="14 15">DSM 23842</strain>
    </source>
</reference>
<keyword evidence="7" id="KW-0547">Nucleotide-binding</keyword>
<evidence type="ECO:0000259" key="13">
    <source>
        <dbReference type="PROSITE" id="PS50885"/>
    </source>
</evidence>
<dbReference type="Pfam" id="PF02518">
    <property type="entry name" value="HATPase_c"/>
    <property type="match status" value="1"/>
</dbReference>
<dbReference type="Pfam" id="PF00512">
    <property type="entry name" value="HisKA"/>
    <property type="match status" value="1"/>
</dbReference>
<dbReference type="Gene3D" id="1.10.287.130">
    <property type="match status" value="1"/>
</dbReference>
<keyword evidence="8 14" id="KW-0418">Kinase</keyword>
<dbReference type="AlphaFoldDB" id="A0A1H3VXF5"/>
<dbReference type="PANTHER" id="PTHR44936">
    <property type="entry name" value="SENSOR PROTEIN CREC"/>
    <property type="match status" value="1"/>
</dbReference>
<dbReference type="InterPro" id="IPR036097">
    <property type="entry name" value="HisK_dim/P_sf"/>
</dbReference>
<keyword evidence="5" id="KW-0597">Phosphoprotein</keyword>
<evidence type="ECO:0000256" key="10">
    <source>
        <dbReference type="SAM" id="Coils"/>
    </source>
</evidence>
<dbReference type="SMART" id="SM00387">
    <property type="entry name" value="HATPase_c"/>
    <property type="match status" value="1"/>
</dbReference>
<feature type="coiled-coil region" evidence="10">
    <location>
        <begin position="237"/>
        <end position="264"/>
    </location>
</feature>
<keyword evidence="11" id="KW-0472">Membrane</keyword>
<dbReference type="InterPro" id="IPR005467">
    <property type="entry name" value="His_kinase_dom"/>
</dbReference>
<dbReference type="GO" id="GO:0005886">
    <property type="term" value="C:plasma membrane"/>
    <property type="evidence" value="ECO:0007669"/>
    <property type="project" value="UniProtKB-SubCell"/>
</dbReference>
<dbReference type="InterPro" id="IPR003661">
    <property type="entry name" value="HisK_dim/P_dom"/>
</dbReference>
<dbReference type="InterPro" id="IPR003594">
    <property type="entry name" value="HATPase_dom"/>
</dbReference>
<feature type="domain" description="Histidine kinase" evidence="12">
    <location>
        <begin position="276"/>
        <end position="483"/>
    </location>
</feature>
<keyword evidence="10" id="KW-0175">Coiled coil</keyword>
<evidence type="ECO:0000256" key="4">
    <source>
        <dbReference type="ARBA" id="ARBA00022475"/>
    </source>
</evidence>
<dbReference type="GO" id="GO:0005524">
    <property type="term" value="F:ATP binding"/>
    <property type="evidence" value="ECO:0007669"/>
    <property type="project" value="UniProtKB-KW"/>
</dbReference>
<dbReference type="InterPro" id="IPR036890">
    <property type="entry name" value="HATPase_C_sf"/>
</dbReference>
<name>A0A1H3VXF5_BIZPA</name>
<protein>
    <recommendedName>
        <fullName evidence="3">histidine kinase</fullName>
        <ecNumber evidence="3">2.7.13.3</ecNumber>
    </recommendedName>
</protein>
<dbReference type="OrthoDB" id="9776727at2"/>
<evidence type="ECO:0000256" key="2">
    <source>
        <dbReference type="ARBA" id="ARBA00004651"/>
    </source>
</evidence>
<comment type="subcellular location">
    <subcellularLocation>
        <location evidence="2">Cell membrane</location>
        <topology evidence="2">Multi-pass membrane protein</topology>
    </subcellularLocation>
</comment>
<dbReference type="Gene3D" id="6.10.340.10">
    <property type="match status" value="1"/>
</dbReference>
<dbReference type="SUPFAM" id="SSF47384">
    <property type="entry name" value="Homodimeric domain of signal transducing histidine kinase"/>
    <property type="match status" value="1"/>
</dbReference>
<sequence>MKINKLSLRVRIFLAMILLVIVSSLLIATVYIYQYNEETQDYHKQRLERKESAIINSLKFVIRETSYPVTTENIPLIFKTKIFEVADVHNLQINLYNFEGELLISSKADLVPERSSQCIDTEILNQLLNTAEHRFEKKEVKAQENFRSSYQYIYDQKFKPLAIINLPYLENDDFLAKELNEFLTRLSYTTLLILAIAVMFAFFLSKYITKSLKKISDKMRTTRLEKRNEKIDIAHTSEEISELIKSYNNMIDELEESVVILATNERERAWREMAKQVAHEIKNPLTPMRLSVQNFQRKFDPNDPEIFTKVNEYTDTLIQQIDTMSSIASAFSNFAKMPVQQNEQLNVVKIVHLALDIFVESDIEFHSEKEEIIAKFDRSQLIRIVTNLIKNSIQAVPEGREPKINVSVLDDAKSVTIQVTDNGIGISEENRIRVFEPKFTTKSSGMGLGLGMIKNMLEAYNGSITFVTQKNIGTTFTVSFPKE</sequence>
<evidence type="ECO:0000256" key="9">
    <source>
        <dbReference type="ARBA" id="ARBA00022840"/>
    </source>
</evidence>
<dbReference type="CDD" id="cd00082">
    <property type="entry name" value="HisKA"/>
    <property type="match status" value="1"/>
</dbReference>
<dbReference type="PRINTS" id="PR00344">
    <property type="entry name" value="BCTRLSENSOR"/>
</dbReference>
<keyword evidence="11" id="KW-0812">Transmembrane</keyword>
<gene>
    <name evidence="14" type="ORF">SAMN04487990_10293</name>
</gene>
<keyword evidence="15" id="KW-1185">Reference proteome</keyword>
<feature type="domain" description="HAMP" evidence="13">
    <location>
        <begin position="206"/>
        <end position="259"/>
    </location>
</feature>
<organism evidence="14 15">
    <name type="scientific">Bizionia paragorgiae</name>
    <dbReference type="NCBI Taxonomy" id="283786"/>
    <lineage>
        <taxon>Bacteria</taxon>
        <taxon>Pseudomonadati</taxon>
        <taxon>Bacteroidota</taxon>
        <taxon>Flavobacteriia</taxon>
        <taxon>Flavobacteriales</taxon>
        <taxon>Flavobacteriaceae</taxon>
        <taxon>Bizionia</taxon>
    </lineage>
</organism>
<keyword evidence="11" id="KW-1133">Transmembrane helix</keyword>
<evidence type="ECO:0000256" key="11">
    <source>
        <dbReference type="SAM" id="Phobius"/>
    </source>
</evidence>
<dbReference type="InterPro" id="IPR003660">
    <property type="entry name" value="HAMP_dom"/>
</dbReference>
<dbReference type="PROSITE" id="PS50109">
    <property type="entry name" value="HIS_KIN"/>
    <property type="match status" value="1"/>
</dbReference>
<keyword evidence="4" id="KW-1003">Cell membrane</keyword>
<dbReference type="Proteomes" id="UP000198846">
    <property type="component" value="Unassembled WGS sequence"/>
</dbReference>
<dbReference type="InterPro" id="IPR004358">
    <property type="entry name" value="Sig_transdc_His_kin-like_C"/>
</dbReference>
<evidence type="ECO:0000256" key="8">
    <source>
        <dbReference type="ARBA" id="ARBA00022777"/>
    </source>
</evidence>
<keyword evidence="9" id="KW-0067">ATP-binding</keyword>
<dbReference type="InterPro" id="IPR050980">
    <property type="entry name" value="2C_sensor_his_kinase"/>
</dbReference>
<evidence type="ECO:0000313" key="15">
    <source>
        <dbReference type="Proteomes" id="UP000198846"/>
    </source>
</evidence>
<feature type="transmembrane region" description="Helical" evidence="11">
    <location>
        <begin position="186"/>
        <end position="209"/>
    </location>
</feature>